<dbReference type="EMBL" id="CARXXK010000003">
    <property type="protein sequence ID" value="CAI6364066.1"/>
    <property type="molecule type" value="Genomic_DNA"/>
</dbReference>
<feature type="domain" description="Integrase catalytic" evidence="1">
    <location>
        <begin position="34"/>
        <end position="193"/>
    </location>
</feature>
<dbReference type="GO" id="GO:0003676">
    <property type="term" value="F:nucleic acid binding"/>
    <property type="evidence" value="ECO:0007669"/>
    <property type="project" value="InterPro"/>
</dbReference>
<dbReference type="InterPro" id="IPR054465">
    <property type="entry name" value="Integrase_p58-like_C"/>
</dbReference>
<reference evidence="2 3" key="1">
    <citation type="submission" date="2023-01" db="EMBL/GenBank/DDBJ databases">
        <authorList>
            <person name="Whitehead M."/>
        </authorList>
    </citation>
    <scope>NUCLEOTIDE SEQUENCE [LARGE SCALE GENOMIC DNA]</scope>
</reference>
<dbReference type="InterPro" id="IPR036397">
    <property type="entry name" value="RNaseH_sf"/>
</dbReference>
<organism evidence="2 3">
    <name type="scientific">Macrosiphum euphorbiae</name>
    <name type="common">potato aphid</name>
    <dbReference type="NCBI Taxonomy" id="13131"/>
    <lineage>
        <taxon>Eukaryota</taxon>
        <taxon>Metazoa</taxon>
        <taxon>Ecdysozoa</taxon>
        <taxon>Arthropoda</taxon>
        <taxon>Hexapoda</taxon>
        <taxon>Insecta</taxon>
        <taxon>Pterygota</taxon>
        <taxon>Neoptera</taxon>
        <taxon>Paraneoptera</taxon>
        <taxon>Hemiptera</taxon>
        <taxon>Sternorrhyncha</taxon>
        <taxon>Aphidomorpha</taxon>
        <taxon>Aphidoidea</taxon>
        <taxon>Aphididae</taxon>
        <taxon>Macrosiphini</taxon>
        <taxon>Macrosiphum</taxon>
    </lineage>
</organism>
<dbReference type="PANTHER" id="PTHR37984:SF5">
    <property type="entry name" value="PROTEIN NYNRIN-LIKE"/>
    <property type="match status" value="1"/>
</dbReference>
<dbReference type="AlphaFoldDB" id="A0AAV0X7K0"/>
<dbReference type="GO" id="GO:0015074">
    <property type="term" value="P:DNA integration"/>
    <property type="evidence" value="ECO:0007669"/>
    <property type="project" value="InterPro"/>
</dbReference>
<dbReference type="Pfam" id="PF22938">
    <property type="entry name" value="Integrase_p58_C"/>
    <property type="match status" value="1"/>
</dbReference>
<accession>A0AAV0X7K0</accession>
<comment type="caution">
    <text evidence="2">The sequence shown here is derived from an EMBL/GenBank/DDBJ whole genome shotgun (WGS) entry which is preliminary data.</text>
</comment>
<dbReference type="PROSITE" id="PS50994">
    <property type="entry name" value="INTEGRASE"/>
    <property type="match status" value="1"/>
</dbReference>
<dbReference type="Proteomes" id="UP001160148">
    <property type="component" value="Unassembled WGS sequence"/>
</dbReference>
<evidence type="ECO:0000259" key="1">
    <source>
        <dbReference type="PROSITE" id="PS50994"/>
    </source>
</evidence>
<gene>
    <name evidence="2" type="ORF">MEUPH1_LOCUS18938</name>
</gene>
<sequence>MDTIIHQFGSACEVCIKNKSRRSQQIGLLSKLGPATKPYEIMSIDSVGGFGGNKSTKKYLHMLADHFTRYAFISTSKGQNARDFISLIDPVAKQHQIKIILADQYTGINSKEVKNYMKSMNITLIFTSVDCPESNGLNERLNQTLVNRIRCKINSGEERGAWSKIAEKCIREYNRTTHSVTKFSPVYLLNGIKSNIVPTELQENNYNLKADRDKALKNSTNNYEKNKKRVDRTRIDHTFQENDLDYIENGNKMNRNKLDEIRSGPFRIIKKVSNTIYEVEGPKKRKEINFYHSSKLIPVKRMSQ</sequence>
<protein>
    <recommendedName>
        <fullName evidence="1">Integrase catalytic domain-containing protein</fullName>
    </recommendedName>
</protein>
<name>A0AAV0X7K0_9HEMI</name>
<dbReference type="SUPFAM" id="SSF53098">
    <property type="entry name" value="Ribonuclease H-like"/>
    <property type="match status" value="1"/>
</dbReference>
<dbReference type="InterPro" id="IPR001584">
    <property type="entry name" value="Integrase_cat-core"/>
</dbReference>
<dbReference type="InterPro" id="IPR050951">
    <property type="entry name" value="Retrovirus_Pol_polyprotein"/>
</dbReference>
<evidence type="ECO:0000313" key="2">
    <source>
        <dbReference type="EMBL" id="CAI6364066.1"/>
    </source>
</evidence>
<dbReference type="PANTHER" id="PTHR37984">
    <property type="entry name" value="PROTEIN CBG26694"/>
    <property type="match status" value="1"/>
</dbReference>
<dbReference type="InterPro" id="IPR012337">
    <property type="entry name" value="RNaseH-like_sf"/>
</dbReference>
<dbReference type="Gene3D" id="3.30.420.10">
    <property type="entry name" value="Ribonuclease H-like superfamily/Ribonuclease H"/>
    <property type="match status" value="1"/>
</dbReference>
<evidence type="ECO:0000313" key="3">
    <source>
        <dbReference type="Proteomes" id="UP001160148"/>
    </source>
</evidence>
<keyword evidence="3" id="KW-1185">Reference proteome</keyword>
<proteinExistence type="predicted"/>